<dbReference type="PANTHER" id="PTHR12203">
    <property type="entry name" value="KDEL LYS-ASP-GLU-LEU CONTAINING - RELATED"/>
    <property type="match status" value="1"/>
</dbReference>
<dbReference type="InterPro" id="IPR051091">
    <property type="entry name" value="O-Glucosyltr/Glycosyltrsf_90"/>
</dbReference>
<feature type="domain" description="Glycosyl transferase CAP10" evidence="3">
    <location>
        <begin position="235"/>
        <end position="471"/>
    </location>
</feature>
<dbReference type="EMBL" id="HACA01032388">
    <property type="protein sequence ID" value="CDW49749.1"/>
    <property type="molecule type" value="Transcribed_RNA"/>
</dbReference>
<protein>
    <recommendedName>
        <fullName evidence="3">Glycosyl transferase CAP10 domain-containing protein</fullName>
    </recommendedName>
</protein>
<dbReference type="PANTHER" id="PTHR12203:SF122">
    <property type="entry name" value="GLYCOSYL TRANSFERASE CAP10 DOMAIN-CONTAINING PROTEIN"/>
    <property type="match status" value="1"/>
</dbReference>
<accession>A0A0K2VH23</accession>
<evidence type="ECO:0000259" key="3">
    <source>
        <dbReference type="SMART" id="SM00672"/>
    </source>
</evidence>
<evidence type="ECO:0000256" key="2">
    <source>
        <dbReference type="ARBA" id="ARBA00045690"/>
    </source>
</evidence>
<dbReference type="AlphaFoldDB" id="A0A0K2VH23"/>
<reference evidence="4" key="1">
    <citation type="submission" date="2014-05" db="EMBL/GenBank/DDBJ databases">
        <authorList>
            <person name="Chronopoulou M."/>
        </authorList>
    </citation>
    <scope>NUCLEOTIDE SEQUENCE</scope>
    <source>
        <tissue evidence="4">Whole organism</tissue>
    </source>
</reference>
<dbReference type="Pfam" id="PF05686">
    <property type="entry name" value="Glyco_transf_90"/>
    <property type="match status" value="1"/>
</dbReference>
<comment type="function">
    <text evidence="2">Protein O-glucosyltransferase. Catalyzes the reaction that attaches glucose through an O-glycosidic linkage to a conserved serine residue found in the consensus sequence C-X-S-X-[PA]-C in epidermal growth factor-like repeats. Regulates Notch signaling by glucosylating Notch in the ER, glucosylation is required for the correct folding and cleavage of Notch.</text>
</comment>
<comment type="subcellular location">
    <subcellularLocation>
        <location evidence="1">Endoplasmic reticulum lumen</location>
    </subcellularLocation>
</comment>
<dbReference type="InterPro" id="IPR006598">
    <property type="entry name" value="CAP10"/>
</dbReference>
<organism evidence="4">
    <name type="scientific">Lepeophtheirus salmonis</name>
    <name type="common">Salmon louse</name>
    <name type="synonym">Caligus salmonis</name>
    <dbReference type="NCBI Taxonomy" id="72036"/>
    <lineage>
        <taxon>Eukaryota</taxon>
        <taxon>Metazoa</taxon>
        <taxon>Ecdysozoa</taxon>
        <taxon>Arthropoda</taxon>
        <taxon>Crustacea</taxon>
        <taxon>Multicrustacea</taxon>
        <taxon>Hexanauplia</taxon>
        <taxon>Copepoda</taxon>
        <taxon>Siphonostomatoida</taxon>
        <taxon>Caligidae</taxon>
        <taxon>Lepeophtheirus</taxon>
    </lineage>
</organism>
<name>A0A0K2VH23_LEPSM</name>
<proteinExistence type="predicted"/>
<dbReference type="OrthoDB" id="541052at2759"/>
<evidence type="ECO:0000256" key="1">
    <source>
        <dbReference type="ARBA" id="ARBA00004319"/>
    </source>
</evidence>
<dbReference type="SMART" id="SM00672">
    <property type="entry name" value="CAP10"/>
    <property type="match status" value="1"/>
</dbReference>
<sequence>MKKISLAQCFSLLNYENMKSLLPLAIFLTLFFTLSYPTPERGTYITGPGLKPQHFRLPCQYFHIHESPSDDISVTIQGLIDERRYLIHHRIFRSTKDSFIVHYQIPPQIDSLEIRVFSNVTGEDINGSPVTIKERIYSHKCICPEGDFNRWLLRTCGETLDLQIIKDFAFFPEDIPWNVSIILDKLKEHFSNPRSQSYCHYLLKDNEVYRECFGEHVGFNMFVDSILHYLMRIVELPDVEFFINLGDWPLTRKETSPSLPIISWCKSSEFSDILWPTYDLTQSSLECMGRQELHIFSSRDHSKNTVWENKINQGYWRGRDSNVERLKLIQLGLRHPKHLNVGITRYFFFKEEEKELGVKEHVPFFDFFKYKYLITVDGTVAAYRLPYLLSGNSVVLKQNSEYYEHYYSKLIPNIHYIPLEKNLSNIIDKIEWARNNDDIVRKISNEARDFVNHNLLPHKIFCYHAQVLSEWRRRLMNKDRIEIKSSMEHIPQPKDDYFHMQHCSCETTHLKEEL</sequence>
<dbReference type="GO" id="GO:0005788">
    <property type="term" value="C:endoplasmic reticulum lumen"/>
    <property type="evidence" value="ECO:0007669"/>
    <property type="project" value="UniProtKB-SubCell"/>
</dbReference>
<dbReference type="GO" id="GO:0046527">
    <property type="term" value="F:glucosyltransferase activity"/>
    <property type="evidence" value="ECO:0007669"/>
    <property type="project" value="TreeGrafter"/>
</dbReference>
<evidence type="ECO:0000313" key="4">
    <source>
        <dbReference type="EMBL" id="CDW49749.1"/>
    </source>
</evidence>